<evidence type="ECO:0000313" key="3">
    <source>
        <dbReference type="Proteomes" id="UP000011115"/>
    </source>
</evidence>
<evidence type="ECO:0000256" key="1">
    <source>
        <dbReference type="SAM" id="MobiDB-lite"/>
    </source>
</evidence>
<dbReference type="Proteomes" id="UP000011115">
    <property type="component" value="Unassembled WGS sequence"/>
</dbReference>
<dbReference type="Gramene" id="PGSC0003DMT400000019">
    <property type="protein sequence ID" value="PGSC0003DMT400000019"/>
    <property type="gene ID" value="PGSC0003DMG402000006"/>
</dbReference>
<dbReference type="InParanoid" id="M0ZFZ2"/>
<dbReference type="HOGENOM" id="CLU_2502286_0_0_1"/>
<feature type="compositionally biased region" description="Polar residues" evidence="1">
    <location>
        <begin position="10"/>
        <end position="21"/>
    </location>
</feature>
<keyword evidence="3" id="KW-1185">Reference proteome</keyword>
<accession>M0ZFZ2</accession>
<dbReference type="AlphaFoldDB" id="M0ZFZ2"/>
<protein>
    <submittedName>
        <fullName evidence="2">Uncharacterized protein</fullName>
    </submittedName>
</protein>
<organism evidence="2 3">
    <name type="scientific">Solanum tuberosum</name>
    <name type="common">Potato</name>
    <dbReference type="NCBI Taxonomy" id="4113"/>
    <lineage>
        <taxon>Eukaryota</taxon>
        <taxon>Viridiplantae</taxon>
        <taxon>Streptophyta</taxon>
        <taxon>Embryophyta</taxon>
        <taxon>Tracheophyta</taxon>
        <taxon>Spermatophyta</taxon>
        <taxon>Magnoliopsida</taxon>
        <taxon>eudicotyledons</taxon>
        <taxon>Gunneridae</taxon>
        <taxon>Pentapetalae</taxon>
        <taxon>asterids</taxon>
        <taxon>lamiids</taxon>
        <taxon>Solanales</taxon>
        <taxon>Solanaceae</taxon>
        <taxon>Solanoideae</taxon>
        <taxon>Solaneae</taxon>
        <taxon>Solanum</taxon>
    </lineage>
</organism>
<proteinExistence type="predicted"/>
<evidence type="ECO:0000313" key="2">
    <source>
        <dbReference type="EnsemblPlants" id="PGSC0003DMT400000019"/>
    </source>
</evidence>
<name>M0ZFZ2_SOLTU</name>
<reference evidence="2" key="2">
    <citation type="submission" date="2015-06" db="UniProtKB">
        <authorList>
            <consortium name="EnsemblPlants"/>
        </authorList>
    </citation>
    <scope>IDENTIFICATION</scope>
    <source>
        <strain evidence="2">DM1-3 516 R44</strain>
    </source>
</reference>
<feature type="region of interest" description="Disordered" evidence="1">
    <location>
        <begin position="1"/>
        <end position="21"/>
    </location>
</feature>
<dbReference type="EnsemblPlants" id="PGSC0003DMT400000019">
    <property type="protein sequence ID" value="PGSC0003DMT400000019"/>
    <property type="gene ID" value="PGSC0003DMG402000006"/>
</dbReference>
<dbReference type="PaxDb" id="4113-PGSC0003DMT400000019"/>
<sequence length="86" mass="9753">MTEFLLNGPGSKSNLPHTKSSSLMRSNLEDLYGHPCLDGITPHTLGNSFWVSFAYSIQQRHWKSYRKQNLCSIQEAQGRPLSLNCQ</sequence>
<reference evidence="3" key="1">
    <citation type="journal article" date="2011" name="Nature">
        <title>Genome sequence and analysis of the tuber crop potato.</title>
        <authorList>
            <consortium name="The Potato Genome Sequencing Consortium"/>
        </authorList>
    </citation>
    <scope>NUCLEOTIDE SEQUENCE [LARGE SCALE GENOMIC DNA]</scope>
    <source>
        <strain evidence="3">cv. DM1-3 516 R44</strain>
    </source>
</reference>